<dbReference type="InterPro" id="IPR036591">
    <property type="entry name" value="YggU-like_sf"/>
</dbReference>
<feature type="region of interest" description="Disordered" evidence="2">
    <location>
        <begin position="70"/>
        <end position="99"/>
    </location>
</feature>
<evidence type="ECO:0000256" key="3">
    <source>
        <dbReference type="SAM" id="SignalP"/>
    </source>
</evidence>
<dbReference type="InterPro" id="IPR003746">
    <property type="entry name" value="DUF167"/>
</dbReference>
<keyword evidence="3" id="KW-0732">Signal</keyword>
<comment type="similarity">
    <text evidence="1">Belongs to the UPF0235 family.</text>
</comment>
<evidence type="ECO:0000313" key="4">
    <source>
        <dbReference type="Proteomes" id="UP000504632"/>
    </source>
</evidence>
<evidence type="ECO:0000313" key="5">
    <source>
        <dbReference type="RefSeq" id="XP_030622560.1"/>
    </source>
</evidence>
<dbReference type="CTD" id="137421141"/>
<dbReference type="PANTHER" id="PTHR13420">
    <property type="entry name" value="UPF0235 PROTEIN C15ORF40"/>
    <property type="match status" value="1"/>
</dbReference>
<name>A0A6J2UQ52_CHACN</name>
<feature type="chain" id="PRO_5026922388" evidence="3">
    <location>
        <begin position="23"/>
        <end position="195"/>
    </location>
</feature>
<protein>
    <submittedName>
        <fullName evidence="5">UPF0235 protein C15orf40 homolog</fullName>
    </submittedName>
</protein>
<dbReference type="AlphaFoldDB" id="A0A6J2UQ52"/>
<dbReference type="Gene3D" id="3.30.1200.10">
    <property type="entry name" value="YggU-like"/>
    <property type="match status" value="1"/>
</dbReference>
<sequence length="195" mass="21304">MSPAYSWSLSLLRTFLFRLLHGHGSYNGNLCLRLASFQSPCIFVKHNPDVFVKHQKRVVLSTSQVLQERTSSRLSAMPKKDKTSKSTQKQAETTTGPVSRLQSGEVIISVHAKPGSKQNAITDVSAEAVGVAIAAPPTDGEANAELVRYFAKVLELKKSEVVLDKGCRSRGKVIKVSGTLSPEEVLEKLKQEASR</sequence>
<gene>
    <name evidence="5" type="primary">c2h15orf40</name>
</gene>
<accession>A0A6J2UQ52</accession>
<evidence type="ECO:0000256" key="2">
    <source>
        <dbReference type="SAM" id="MobiDB-lite"/>
    </source>
</evidence>
<dbReference type="SUPFAM" id="SSF69786">
    <property type="entry name" value="YggU-like"/>
    <property type="match status" value="1"/>
</dbReference>
<dbReference type="InParanoid" id="A0A6J2UQ52"/>
<dbReference type="RefSeq" id="XP_030622560.1">
    <property type="nucleotide sequence ID" value="XM_030766700.1"/>
</dbReference>
<dbReference type="Pfam" id="PF02594">
    <property type="entry name" value="DUF167"/>
    <property type="match status" value="1"/>
</dbReference>
<dbReference type="PANTHER" id="PTHR13420:SF7">
    <property type="entry name" value="UPF0235 PROTEIN C15ORF40"/>
    <property type="match status" value="1"/>
</dbReference>
<dbReference type="GeneID" id="115805980"/>
<dbReference type="OrthoDB" id="244097at2759"/>
<reference evidence="5" key="1">
    <citation type="submission" date="2025-08" db="UniProtKB">
        <authorList>
            <consortium name="RefSeq"/>
        </authorList>
    </citation>
    <scope>IDENTIFICATION</scope>
</reference>
<dbReference type="GO" id="GO:0005737">
    <property type="term" value="C:cytoplasm"/>
    <property type="evidence" value="ECO:0007669"/>
    <property type="project" value="TreeGrafter"/>
</dbReference>
<feature type="signal peptide" evidence="3">
    <location>
        <begin position="1"/>
        <end position="22"/>
    </location>
</feature>
<proteinExistence type="inferred from homology"/>
<evidence type="ECO:0000256" key="1">
    <source>
        <dbReference type="ARBA" id="ARBA00010364"/>
    </source>
</evidence>
<keyword evidence="4" id="KW-1185">Reference proteome</keyword>
<organism evidence="4 5">
    <name type="scientific">Chanos chanos</name>
    <name type="common">Milkfish</name>
    <name type="synonym">Mugil chanos</name>
    <dbReference type="NCBI Taxonomy" id="29144"/>
    <lineage>
        <taxon>Eukaryota</taxon>
        <taxon>Metazoa</taxon>
        <taxon>Chordata</taxon>
        <taxon>Craniata</taxon>
        <taxon>Vertebrata</taxon>
        <taxon>Euteleostomi</taxon>
        <taxon>Actinopterygii</taxon>
        <taxon>Neopterygii</taxon>
        <taxon>Teleostei</taxon>
        <taxon>Ostariophysi</taxon>
        <taxon>Gonorynchiformes</taxon>
        <taxon>Chanidae</taxon>
        <taxon>Chanos</taxon>
    </lineage>
</organism>
<dbReference type="HAMAP" id="MF_00634">
    <property type="entry name" value="UPF0235"/>
    <property type="match status" value="1"/>
</dbReference>
<dbReference type="SMART" id="SM01152">
    <property type="entry name" value="DUF167"/>
    <property type="match status" value="1"/>
</dbReference>
<dbReference type="FunCoup" id="A0A6J2UQ52">
    <property type="interactions" value="369"/>
</dbReference>
<dbReference type="NCBIfam" id="TIGR00251">
    <property type="entry name" value="DUF167 family protein"/>
    <property type="match status" value="1"/>
</dbReference>
<dbReference type="Proteomes" id="UP000504632">
    <property type="component" value="Chromosome 2"/>
</dbReference>